<evidence type="ECO:0000313" key="9">
    <source>
        <dbReference type="EMBL" id="QPS01834.1"/>
    </source>
</evidence>
<keyword evidence="4" id="KW-0067">ATP-binding</keyword>
<keyword evidence="3" id="KW-0547">Nucleotide-binding</keyword>
<dbReference type="EC" id="2.7.7.108" evidence="5"/>
<dbReference type="PANTHER" id="PTHR39560">
    <property type="entry name" value="PROTEIN ADENYLYLTRANSFERASE FIC-RELATED"/>
    <property type="match status" value="1"/>
</dbReference>
<dbReference type="PROSITE" id="PS51459">
    <property type="entry name" value="FIDO"/>
    <property type="match status" value="1"/>
</dbReference>
<feature type="domain" description="Fido" evidence="8">
    <location>
        <begin position="35"/>
        <end position="161"/>
    </location>
</feature>
<evidence type="ECO:0000313" key="10">
    <source>
        <dbReference type="Proteomes" id="UP000594771"/>
    </source>
</evidence>
<protein>
    <recommendedName>
        <fullName evidence="5">protein adenylyltransferase</fullName>
        <ecNumber evidence="5">2.7.7.108</ecNumber>
    </recommendedName>
</protein>
<sequence>MNGLADNSLDQEEYLSKSQAIALWDSGALQAFEVGTIKGLQEIHYALFHDLPGYQAGKLRDKNISKQGFRFASAIYLRSAAQAIEKMPQQTFDEIIDKYVGMNILHPFMEGNGRATRIWLDLILKQELALCVDWQQINKTDYLSAMAMSPTNPHFIKILLKEALSDAIDSRQVYMKGVEQSYFYEDLNAYSMEEIDADDSGEKD</sequence>
<comment type="catalytic activity">
    <reaction evidence="7">
        <text>L-tyrosyl-[protein] + ATP = O-(5'-adenylyl)-L-tyrosyl-[protein] + diphosphate</text>
        <dbReference type="Rhea" id="RHEA:54288"/>
        <dbReference type="Rhea" id="RHEA-COMP:10136"/>
        <dbReference type="Rhea" id="RHEA-COMP:13846"/>
        <dbReference type="ChEBI" id="CHEBI:30616"/>
        <dbReference type="ChEBI" id="CHEBI:33019"/>
        <dbReference type="ChEBI" id="CHEBI:46858"/>
        <dbReference type="ChEBI" id="CHEBI:83624"/>
        <dbReference type="EC" id="2.7.7.108"/>
    </reaction>
</comment>
<evidence type="ECO:0000256" key="3">
    <source>
        <dbReference type="ARBA" id="ARBA00022741"/>
    </source>
</evidence>
<organism evidence="9 10">
    <name type="scientific">Aerococcus urinae</name>
    <dbReference type="NCBI Taxonomy" id="1376"/>
    <lineage>
        <taxon>Bacteria</taxon>
        <taxon>Bacillati</taxon>
        <taxon>Bacillota</taxon>
        <taxon>Bacilli</taxon>
        <taxon>Lactobacillales</taxon>
        <taxon>Aerococcaceae</taxon>
        <taxon>Aerococcus</taxon>
    </lineage>
</organism>
<evidence type="ECO:0000256" key="7">
    <source>
        <dbReference type="ARBA" id="ARBA00048696"/>
    </source>
</evidence>
<evidence type="ECO:0000256" key="5">
    <source>
        <dbReference type="ARBA" id="ARBA00034531"/>
    </source>
</evidence>
<proteinExistence type="predicted"/>
<dbReference type="Pfam" id="PF02661">
    <property type="entry name" value="Fic"/>
    <property type="match status" value="1"/>
</dbReference>
<evidence type="ECO:0000256" key="2">
    <source>
        <dbReference type="ARBA" id="ARBA00022695"/>
    </source>
</evidence>
<dbReference type="GO" id="GO:0051302">
    <property type="term" value="P:regulation of cell division"/>
    <property type="evidence" value="ECO:0007669"/>
    <property type="project" value="TreeGrafter"/>
</dbReference>
<evidence type="ECO:0000256" key="1">
    <source>
        <dbReference type="ARBA" id="ARBA00022679"/>
    </source>
</evidence>
<reference evidence="9 10" key="1">
    <citation type="submission" date="2020-12" db="EMBL/GenBank/DDBJ databases">
        <title>FDA dAtabase for Regulatory Grade micrObial Sequences (FDA-ARGOS): Supporting development and validation of Infectious Disease Dx tests.</title>
        <authorList>
            <person name="Sproer C."/>
            <person name="Gronow S."/>
            <person name="Severitt S."/>
            <person name="Schroder I."/>
            <person name="Tallon L."/>
            <person name="Sadzewicz L."/>
            <person name="Zhao X."/>
            <person name="Boylan J."/>
            <person name="Ott S."/>
            <person name="Bowen H."/>
            <person name="Vavikolanu K."/>
            <person name="Mehta A."/>
            <person name="Aluvathingal J."/>
            <person name="Nadendla S."/>
            <person name="Lowell S."/>
            <person name="Myers T."/>
            <person name="Yan Y."/>
            <person name="Sichtig H."/>
        </authorList>
    </citation>
    <scope>NUCLEOTIDE SEQUENCE [LARGE SCALE GENOMIC DNA]</scope>
    <source>
        <strain evidence="9 10">FDAARGOS_911</strain>
    </source>
</reference>
<keyword evidence="2" id="KW-0548">Nucleotidyltransferase</keyword>
<evidence type="ECO:0000256" key="6">
    <source>
        <dbReference type="ARBA" id="ARBA00047939"/>
    </source>
</evidence>
<evidence type="ECO:0000259" key="8">
    <source>
        <dbReference type="PROSITE" id="PS51459"/>
    </source>
</evidence>
<name>A0A7T2RRB5_9LACT</name>
<dbReference type="InterPro" id="IPR036597">
    <property type="entry name" value="Fido-like_dom_sf"/>
</dbReference>
<dbReference type="EMBL" id="CP065662">
    <property type="protein sequence ID" value="QPS01834.1"/>
    <property type="molecule type" value="Genomic_DNA"/>
</dbReference>
<comment type="catalytic activity">
    <reaction evidence="6">
        <text>L-threonyl-[protein] + ATP = 3-O-(5'-adenylyl)-L-threonyl-[protein] + diphosphate</text>
        <dbReference type="Rhea" id="RHEA:54292"/>
        <dbReference type="Rhea" id="RHEA-COMP:11060"/>
        <dbReference type="Rhea" id="RHEA-COMP:13847"/>
        <dbReference type="ChEBI" id="CHEBI:30013"/>
        <dbReference type="ChEBI" id="CHEBI:30616"/>
        <dbReference type="ChEBI" id="CHEBI:33019"/>
        <dbReference type="ChEBI" id="CHEBI:138113"/>
        <dbReference type="EC" id="2.7.7.108"/>
    </reaction>
</comment>
<evidence type="ECO:0000256" key="4">
    <source>
        <dbReference type="ARBA" id="ARBA00022840"/>
    </source>
</evidence>
<dbReference type="PANTHER" id="PTHR39560:SF1">
    <property type="entry name" value="PROTEIN ADENYLYLTRANSFERASE FIC-RELATED"/>
    <property type="match status" value="1"/>
</dbReference>
<dbReference type="Proteomes" id="UP000594771">
    <property type="component" value="Chromosome"/>
</dbReference>
<dbReference type="Gene3D" id="1.10.3290.10">
    <property type="entry name" value="Fido-like domain"/>
    <property type="match status" value="1"/>
</dbReference>
<gene>
    <name evidence="9" type="ORF">I6G68_01800</name>
</gene>
<dbReference type="GO" id="GO:0005524">
    <property type="term" value="F:ATP binding"/>
    <property type="evidence" value="ECO:0007669"/>
    <property type="project" value="UniProtKB-KW"/>
</dbReference>
<accession>A0A7T2RRB5</accession>
<dbReference type="NCBIfam" id="NF046029">
    <property type="entry name" value="ProtAdlyltaseNmFic"/>
    <property type="match status" value="1"/>
</dbReference>
<dbReference type="SUPFAM" id="SSF140931">
    <property type="entry name" value="Fic-like"/>
    <property type="match status" value="1"/>
</dbReference>
<keyword evidence="1" id="KW-0808">Transferase</keyword>
<dbReference type="AlphaFoldDB" id="A0A7T2RRB5"/>
<dbReference type="GO" id="GO:0070733">
    <property type="term" value="F:AMPylase activity"/>
    <property type="evidence" value="ECO:0007669"/>
    <property type="project" value="UniProtKB-EC"/>
</dbReference>
<dbReference type="InterPro" id="IPR003812">
    <property type="entry name" value="Fido"/>
</dbReference>